<feature type="signal peptide" evidence="2">
    <location>
        <begin position="1"/>
        <end position="16"/>
    </location>
</feature>
<comment type="caution">
    <text evidence="3">The sequence shown here is derived from an EMBL/GenBank/DDBJ whole genome shotgun (WGS) entry which is preliminary data.</text>
</comment>
<evidence type="ECO:0000313" key="3">
    <source>
        <dbReference type="EMBL" id="KAK1787429.1"/>
    </source>
</evidence>
<evidence type="ECO:0000313" key="4">
    <source>
        <dbReference type="Proteomes" id="UP001239994"/>
    </source>
</evidence>
<feature type="transmembrane region" description="Helical" evidence="1">
    <location>
        <begin position="129"/>
        <end position="155"/>
    </location>
</feature>
<dbReference type="Proteomes" id="UP001239994">
    <property type="component" value="Unassembled WGS sequence"/>
</dbReference>
<dbReference type="EMBL" id="JAROKS010000023">
    <property type="protein sequence ID" value="KAK1787429.1"/>
    <property type="molecule type" value="Genomic_DNA"/>
</dbReference>
<organism evidence="3 4">
    <name type="scientific">Electrophorus voltai</name>
    <dbReference type="NCBI Taxonomy" id="2609070"/>
    <lineage>
        <taxon>Eukaryota</taxon>
        <taxon>Metazoa</taxon>
        <taxon>Chordata</taxon>
        <taxon>Craniata</taxon>
        <taxon>Vertebrata</taxon>
        <taxon>Euteleostomi</taxon>
        <taxon>Actinopterygii</taxon>
        <taxon>Neopterygii</taxon>
        <taxon>Teleostei</taxon>
        <taxon>Ostariophysi</taxon>
        <taxon>Gymnotiformes</taxon>
        <taxon>Gymnotoidei</taxon>
        <taxon>Gymnotidae</taxon>
        <taxon>Electrophorus</taxon>
    </lineage>
</organism>
<evidence type="ECO:0008006" key="5">
    <source>
        <dbReference type="Google" id="ProtNLM"/>
    </source>
</evidence>
<sequence length="164" mass="18340">MIWALGVISVLNDVLALFFLAEPSFYLSPTICTMEQLPVEPWQQGKGLALNILLSVTVAAILFSTYVAILWQALAASADHLSVQKVLCTMLLHMLQLGLFLMSFLYVHLKFLFGSLPLPVYMQLRFLNFLVILILLHCLSHSSMACTPVFGRYFLHCSGNKLCS</sequence>
<evidence type="ECO:0000256" key="2">
    <source>
        <dbReference type="SAM" id="SignalP"/>
    </source>
</evidence>
<feature type="transmembrane region" description="Helical" evidence="1">
    <location>
        <begin position="86"/>
        <end position="109"/>
    </location>
</feature>
<name>A0AAD9DP15_9TELE</name>
<keyword evidence="2" id="KW-0732">Signal</keyword>
<keyword evidence="1" id="KW-1133">Transmembrane helix</keyword>
<reference evidence="3" key="1">
    <citation type="submission" date="2023-03" db="EMBL/GenBank/DDBJ databases">
        <title>Electrophorus voltai genome.</title>
        <authorList>
            <person name="Bian C."/>
        </authorList>
    </citation>
    <scope>NUCLEOTIDE SEQUENCE</scope>
    <source>
        <strain evidence="3">CB-2022</strain>
        <tissue evidence="3">Muscle</tissue>
    </source>
</reference>
<accession>A0AAD9DP15</accession>
<dbReference type="AlphaFoldDB" id="A0AAD9DP15"/>
<feature type="transmembrane region" description="Helical" evidence="1">
    <location>
        <begin position="48"/>
        <end position="74"/>
    </location>
</feature>
<gene>
    <name evidence="3" type="ORF">P4O66_002915</name>
</gene>
<keyword evidence="4" id="KW-1185">Reference proteome</keyword>
<proteinExistence type="predicted"/>
<protein>
    <recommendedName>
        <fullName evidence="5">G-protein coupled receptors family 1 profile domain-containing protein</fullName>
    </recommendedName>
</protein>
<keyword evidence="1" id="KW-0812">Transmembrane</keyword>
<feature type="chain" id="PRO_5042083939" description="G-protein coupled receptors family 1 profile domain-containing protein" evidence="2">
    <location>
        <begin position="17"/>
        <end position="164"/>
    </location>
</feature>
<evidence type="ECO:0000256" key="1">
    <source>
        <dbReference type="SAM" id="Phobius"/>
    </source>
</evidence>
<keyword evidence="1" id="KW-0472">Membrane</keyword>